<gene>
    <name evidence="1" type="ORF">Cgig2_031577</name>
</gene>
<proteinExistence type="predicted"/>
<keyword evidence="2" id="KW-1185">Reference proteome</keyword>
<name>A0A9Q1GPV1_9CARY</name>
<comment type="caution">
    <text evidence="1">The sequence shown here is derived from an EMBL/GenBank/DDBJ whole genome shotgun (WGS) entry which is preliminary data.</text>
</comment>
<dbReference type="AlphaFoldDB" id="A0A9Q1GPV1"/>
<protein>
    <submittedName>
        <fullName evidence="1">Uncharacterized protein</fullName>
    </submittedName>
</protein>
<dbReference type="EMBL" id="JAKOGI010002099">
    <property type="protein sequence ID" value="KAJ8422955.1"/>
    <property type="molecule type" value="Genomic_DNA"/>
</dbReference>
<sequence>MTKPAGARKKLLAKNFSLGSQFNGSRLAPSLLGSLHGLNCLSHEPKNGQRFIILAYIKLEVAGGPPLVGGGLPRRVLHGLSFIPVRDVPQPYALHRKRKSCHEAQPIIKAIPPQVPGLLGSPLNDMNEPERLSRTNMGTTCVGANSYLFNISLITG</sequence>
<organism evidence="1 2">
    <name type="scientific">Carnegiea gigantea</name>
    <dbReference type="NCBI Taxonomy" id="171969"/>
    <lineage>
        <taxon>Eukaryota</taxon>
        <taxon>Viridiplantae</taxon>
        <taxon>Streptophyta</taxon>
        <taxon>Embryophyta</taxon>
        <taxon>Tracheophyta</taxon>
        <taxon>Spermatophyta</taxon>
        <taxon>Magnoliopsida</taxon>
        <taxon>eudicotyledons</taxon>
        <taxon>Gunneridae</taxon>
        <taxon>Pentapetalae</taxon>
        <taxon>Caryophyllales</taxon>
        <taxon>Cactineae</taxon>
        <taxon>Cactaceae</taxon>
        <taxon>Cactoideae</taxon>
        <taxon>Echinocereeae</taxon>
        <taxon>Carnegiea</taxon>
    </lineage>
</organism>
<evidence type="ECO:0000313" key="1">
    <source>
        <dbReference type="EMBL" id="KAJ8422955.1"/>
    </source>
</evidence>
<reference evidence="1" key="1">
    <citation type="submission" date="2022-04" db="EMBL/GenBank/DDBJ databases">
        <title>Carnegiea gigantea Genome sequencing and assembly v2.</title>
        <authorList>
            <person name="Copetti D."/>
            <person name="Sanderson M.J."/>
            <person name="Burquez A."/>
            <person name="Wojciechowski M.F."/>
        </authorList>
    </citation>
    <scope>NUCLEOTIDE SEQUENCE</scope>
    <source>
        <strain evidence="1">SGP5-SGP5p</strain>
        <tissue evidence="1">Aerial part</tissue>
    </source>
</reference>
<accession>A0A9Q1GPV1</accession>
<dbReference type="Proteomes" id="UP001153076">
    <property type="component" value="Unassembled WGS sequence"/>
</dbReference>
<evidence type="ECO:0000313" key="2">
    <source>
        <dbReference type="Proteomes" id="UP001153076"/>
    </source>
</evidence>